<dbReference type="InterPro" id="IPR005467">
    <property type="entry name" value="His_kinase_dom"/>
</dbReference>
<keyword evidence="6" id="KW-0418">Kinase</keyword>
<dbReference type="PANTHER" id="PTHR45453:SF1">
    <property type="entry name" value="PHOSPHATE REGULON SENSOR PROTEIN PHOR"/>
    <property type="match status" value="1"/>
</dbReference>
<evidence type="ECO:0000256" key="1">
    <source>
        <dbReference type="ARBA" id="ARBA00000085"/>
    </source>
</evidence>
<evidence type="ECO:0000256" key="4">
    <source>
        <dbReference type="ARBA" id="ARBA00022553"/>
    </source>
</evidence>
<dbReference type="InterPro" id="IPR050351">
    <property type="entry name" value="BphY/WalK/GraS-like"/>
</dbReference>
<evidence type="ECO:0000256" key="6">
    <source>
        <dbReference type="ARBA" id="ARBA00022777"/>
    </source>
</evidence>
<dbReference type="Pfam" id="PF02518">
    <property type="entry name" value="HATPase_c"/>
    <property type="match status" value="1"/>
</dbReference>
<protein>
    <recommendedName>
        <fullName evidence="3">histidine kinase</fullName>
        <ecNumber evidence="3">2.7.13.3</ecNumber>
    </recommendedName>
</protein>
<dbReference type="AlphaFoldDB" id="A0A650F4M0"/>
<dbReference type="GO" id="GO:0005886">
    <property type="term" value="C:plasma membrane"/>
    <property type="evidence" value="ECO:0007669"/>
    <property type="project" value="TreeGrafter"/>
</dbReference>
<keyword evidence="5" id="KW-0808">Transferase</keyword>
<dbReference type="GO" id="GO:0000155">
    <property type="term" value="F:phosphorelay sensor kinase activity"/>
    <property type="evidence" value="ECO:0007669"/>
    <property type="project" value="TreeGrafter"/>
</dbReference>
<evidence type="ECO:0000256" key="5">
    <source>
        <dbReference type="ARBA" id="ARBA00022679"/>
    </source>
</evidence>
<gene>
    <name evidence="9" type="ORF">Firmicute1046_1210</name>
</gene>
<dbReference type="SUPFAM" id="SSF55874">
    <property type="entry name" value="ATPase domain of HSP90 chaperone/DNA topoisomerase II/histidine kinase"/>
    <property type="match status" value="1"/>
</dbReference>
<feature type="domain" description="Histidine kinase" evidence="8">
    <location>
        <begin position="64"/>
        <end position="235"/>
    </location>
</feature>
<dbReference type="EMBL" id="MN577573">
    <property type="protein sequence ID" value="QGT51045.1"/>
    <property type="molecule type" value="Genomic_DNA"/>
</dbReference>
<keyword evidence="7" id="KW-0902">Two-component regulatory system</keyword>
<dbReference type="InterPro" id="IPR036890">
    <property type="entry name" value="HATPase_C_sf"/>
</dbReference>
<accession>A0A650F4M0</accession>
<dbReference type="GO" id="GO:0016036">
    <property type="term" value="P:cellular response to phosphate starvation"/>
    <property type="evidence" value="ECO:0007669"/>
    <property type="project" value="TreeGrafter"/>
</dbReference>
<proteinExistence type="predicted"/>
<comment type="subcellular location">
    <subcellularLocation>
        <location evidence="2">Membrane</location>
    </subcellularLocation>
</comment>
<dbReference type="GO" id="GO:0004721">
    <property type="term" value="F:phosphoprotein phosphatase activity"/>
    <property type="evidence" value="ECO:0007669"/>
    <property type="project" value="TreeGrafter"/>
</dbReference>
<organism evidence="9">
    <name type="scientific">uncultured Bacillota bacterium</name>
    <dbReference type="NCBI Taxonomy" id="344338"/>
    <lineage>
        <taxon>Bacteria</taxon>
        <taxon>Bacillati</taxon>
        <taxon>Bacillota</taxon>
        <taxon>environmental samples</taxon>
    </lineage>
</organism>
<dbReference type="EC" id="2.7.13.3" evidence="3"/>
<evidence type="ECO:0000256" key="2">
    <source>
        <dbReference type="ARBA" id="ARBA00004370"/>
    </source>
</evidence>
<evidence type="ECO:0000256" key="3">
    <source>
        <dbReference type="ARBA" id="ARBA00012438"/>
    </source>
</evidence>
<evidence type="ECO:0000259" key="8">
    <source>
        <dbReference type="PROSITE" id="PS50109"/>
    </source>
</evidence>
<reference evidence="9" key="1">
    <citation type="journal article" date="2020" name="J. ISSAAS">
        <title>Lactobacilli and other gastrointestinal microbiota of Peromyscus leucopus, reservoir host for agents of Lyme disease and other zoonoses in North America.</title>
        <authorList>
            <person name="Milovic A."/>
            <person name="Bassam K."/>
            <person name="Shao H."/>
            <person name="Chatzistamou I."/>
            <person name="Tufts D.M."/>
            <person name="Diuk-Wasser M."/>
            <person name="Barbour A.G."/>
        </authorList>
    </citation>
    <scope>NUCLEOTIDE SEQUENCE</scope>
    <source>
        <strain evidence="9">LL40</strain>
    </source>
</reference>
<comment type="catalytic activity">
    <reaction evidence="1">
        <text>ATP + protein L-histidine = ADP + protein N-phospho-L-histidine.</text>
        <dbReference type="EC" id="2.7.13.3"/>
    </reaction>
</comment>
<evidence type="ECO:0000256" key="7">
    <source>
        <dbReference type="ARBA" id="ARBA00023012"/>
    </source>
</evidence>
<keyword evidence="4" id="KW-0597">Phosphoprotein</keyword>
<dbReference type="InterPro" id="IPR003594">
    <property type="entry name" value="HATPase_dom"/>
</dbReference>
<dbReference type="PANTHER" id="PTHR45453">
    <property type="entry name" value="PHOSPHATE REGULON SENSOR PROTEIN PHOR"/>
    <property type="match status" value="1"/>
</dbReference>
<dbReference type="Gene3D" id="3.30.565.10">
    <property type="entry name" value="Histidine kinase-like ATPase, C-terminal domain"/>
    <property type="match status" value="1"/>
</dbReference>
<evidence type="ECO:0000313" key="9">
    <source>
        <dbReference type="EMBL" id="QGT51045.1"/>
    </source>
</evidence>
<dbReference type="SMART" id="SM00387">
    <property type="entry name" value="HATPase_c"/>
    <property type="match status" value="1"/>
</dbReference>
<sequence>MSDEIRSYTDAEKFNEARMLLHRFYKNMSHGYMLSQSMLKAENLYPDQHALMAKIQHIFVACLRYVTDLNFMQENDALTQPRIAQHSICEVLQSIADTLNEILFIDTDAHIDFQYKGEDILMDLDVPRMEYILFSVIENSLQYGPKDVKITLGLKKTDKQLYITIKEKSAAIAEKDFEALFSKYKKITSGTINPTVHQGLSLALAKQAALEMDGNLLAENQKTGLKITLILPMRSTHVKEKDTAYTLAPEKVIVLFADYLLRKAEAQSNENKC</sequence>
<dbReference type="PROSITE" id="PS50109">
    <property type="entry name" value="HIS_KIN"/>
    <property type="match status" value="1"/>
</dbReference>
<name>A0A650F4M0_9FIRM</name>